<dbReference type="EMBL" id="OR769223">
    <property type="protein sequence ID" value="WQJ53250.1"/>
    <property type="molecule type" value="Genomic_DNA"/>
</dbReference>
<dbReference type="NCBIfam" id="TIGR02452">
    <property type="entry name" value="TIGR02452 family protein"/>
    <property type="match status" value="1"/>
</dbReference>
<dbReference type="Gene3D" id="3.40.220.10">
    <property type="entry name" value="Leucine Aminopeptidase, subunit E, domain 1"/>
    <property type="match status" value="1"/>
</dbReference>
<keyword evidence="3" id="KW-1185">Reference proteome</keyword>
<accession>A0ABZ0Z593</accession>
<protein>
    <recommendedName>
        <fullName evidence="1">Microbial-type PARG catalytic domain-containing protein</fullName>
    </recommendedName>
</protein>
<evidence type="ECO:0000259" key="1">
    <source>
        <dbReference type="Pfam" id="PF10021"/>
    </source>
</evidence>
<reference evidence="2 3" key="1">
    <citation type="submission" date="2023-11" db="EMBL/GenBank/DDBJ databases">
        <authorList>
            <person name="Cook R."/>
            <person name="Crisci M."/>
            <person name="Pye H."/>
            <person name="Adriaenssens E."/>
            <person name="Santini J."/>
        </authorList>
    </citation>
    <scope>NUCLEOTIDE SEQUENCE [LARGE SCALE GENOMIC DNA]</scope>
    <source>
        <strain evidence="2">Lak_Megaphage_Sonny</strain>
    </source>
</reference>
<dbReference type="Proteomes" id="UP001358193">
    <property type="component" value="Segment"/>
</dbReference>
<dbReference type="Pfam" id="PF10021">
    <property type="entry name" value="PARG_cat_microb"/>
    <property type="match status" value="1"/>
</dbReference>
<dbReference type="InterPro" id="IPR012664">
    <property type="entry name" value="CHP02452"/>
</dbReference>
<sequence length="248" mass="28512">MGHYRKDLEDAAIKHVFEMNEEFSDEIKYSIENSKIFRYTPAIQEDGPTEYFNFQPTTTTVAIMDMVCKYGKNIAALNYASYKWAGGGFIKGSMAQEEALCHDSTLYNVIGNIKFEHEYKLNRNDLHKSMYTNFAIFSPDVVFVDDEDWYKVNVLTCPAPNYKAGKENGVSYKDNLKCLKERAEFMIKVAKANNTEVLILGAWGCGVFGQNEHDLAIIFKDILNRYKFKEVLFAIPDNAKLNEFKKVF</sequence>
<dbReference type="PANTHER" id="PTHR35596:SF1">
    <property type="entry name" value="MICROBIAL-TYPE PARG CATALYTIC DOMAIN-CONTAINING PROTEIN"/>
    <property type="match status" value="1"/>
</dbReference>
<evidence type="ECO:0000313" key="3">
    <source>
        <dbReference type="Proteomes" id="UP001358193"/>
    </source>
</evidence>
<proteinExistence type="predicted"/>
<feature type="domain" description="Microbial-type PARG catalytic" evidence="1">
    <location>
        <begin position="22"/>
        <end position="144"/>
    </location>
</feature>
<dbReference type="InterPro" id="IPR043472">
    <property type="entry name" value="Macro_dom-like"/>
</dbReference>
<dbReference type="PANTHER" id="PTHR35596">
    <property type="entry name" value="DUF2263 DOMAIN-CONTAINING PROTEIN"/>
    <property type="match status" value="1"/>
</dbReference>
<organism evidence="2 3">
    <name type="scientific">phage Lak_Megaphage_Sonny</name>
    <dbReference type="NCBI Taxonomy" id="3109229"/>
    <lineage>
        <taxon>Viruses</taxon>
        <taxon>Duplodnaviria</taxon>
        <taxon>Heunggongvirae</taxon>
        <taxon>Uroviricota</taxon>
        <taxon>Caudoviricetes</taxon>
        <taxon>Caudoviricetes code 15 clade</taxon>
    </lineage>
</organism>
<name>A0ABZ0Z593_9CAUD</name>
<evidence type="ECO:0000313" key="2">
    <source>
        <dbReference type="EMBL" id="WQJ53250.1"/>
    </source>
</evidence>
<dbReference type="InterPro" id="IPR019261">
    <property type="entry name" value="PARG_cat_microbial"/>
</dbReference>